<accession>A0A933L4M4</accession>
<keyword evidence="1" id="KW-0472">Membrane</keyword>
<dbReference type="AlphaFoldDB" id="A0A933L4M4"/>
<dbReference type="InterPro" id="IPR011330">
    <property type="entry name" value="Glyco_hydro/deAcase_b/a-brl"/>
</dbReference>
<evidence type="ECO:0000313" key="3">
    <source>
        <dbReference type="Proteomes" id="UP000782610"/>
    </source>
</evidence>
<name>A0A933L4M4_9HYPH</name>
<sequence>MADDLSAPLGRKPAKPAFAALRLAPGRLPLARIAFTVLGLILAGVVARLVLVDDPMGGRPAVEISVNQTRNANSIADSVASTTTSMATISAGPETPATGPAFTTVGSDVPEGGSAAAEATSAAMTADGLFPDLLEESEHGSIPRIAASGQTPFEAYAQPSLTPASAGGKPLIAIVVTGLGLNETGTDAAINALPDAVTLAFAPYGKALARSVGSARAAGHEILLEVPLEPFDYPDSDPGPDTLLTGQAPRDNLDKLFTVMGKFGGYVGLINHMGARFTASAADFGPLMEELGARGLGYVDDGSSNRSVAPQVAAANAVQFGRADMALDQTAARGPILEQLKALEAKAIEKGSAIGVISALPVSVQTLAEWAKAAAERGITIVPVSALMQKPQ</sequence>
<dbReference type="PANTHER" id="PTHR30105">
    <property type="entry name" value="UNCHARACTERIZED YIBQ-RELATED"/>
    <property type="match status" value="1"/>
</dbReference>
<dbReference type="CDD" id="cd10936">
    <property type="entry name" value="CE4_DAC2"/>
    <property type="match status" value="1"/>
</dbReference>
<dbReference type="SUPFAM" id="SSF88713">
    <property type="entry name" value="Glycoside hydrolase/deacetylase"/>
    <property type="match status" value="1"/>
</dbReference>
<dbReference type="Gene3D" id="3.20.20.370">
    <property type="entry name" value="Glycoside hydrolase/deacetylase"/>
    <property type="match status" value="1"/>
</dbReference>
<evidence type="ECO:0000256" key="1">
    <source>
        <dbReference type="SAM" id="Phobius"/>
    </source>
</evidence>
<proteinExistence type="predicted"/>
<evidence type="ECO:0000313" key="2">
    <source>
        <dbReference type="EMBL" id="MBI4923057.1"/>
    </source>
</evidence>
<dbReference type="Pfam" id="PF04748">
    <property type="entry name" value="Polysacc_deac_2"/>
    <property type="match status" value="1"/>
</dbReference>
<gene>
    <name evidence="2" type="ORF">HY834_15035</name>
</gene>
<feature type="transmembrane region" description="Helical" evidence="1">
    <location>
        <begin position="30"/>
        <end position="51"/>
    </location>
</feature>
<organism evidence="2 3">
    <name type="scientific">Devosia nanyangense</name>
    <dbReference type="NCBI Taxonomy" id="1228055"/>
    <lineage>
        <taxon>Bacteria</taxon>
        <taxon>Pseudomonadati</taxon>
        <taxon>Pseudomonadota</taxon>
        <taxon>Alphaproteobacteria</taxon>
        <taxon>Hyphomicrobiales</taxon>
        <taxon>Devosiaceae</taxon>
        <taxon>Devosia</taxon>
    </lineage>
</organism>
<protein>
    <submittedName>
        <fullName evidence="2">Divergent polysaccharide deacetylase family protein</fullName>
    </submittedName>
</protein>
<dbReference type="Proteomes" id="UP000782610">
    <property type="component" value="Unassembled WGS sequence"/>
</dbReference>
<comment type="caution">
    <text evidence="2">The sequence shown here is derived from an EMBL/GenBank/DDBJ whole genome shotgun (WGS) entry which is preliminary data.</text>
</comment>
<keyword evidence="1" id="KW-0812">Transmembrane</keyword>
<dbReference type="GO" id="GO:0005975">
    <property type="term" value="P:carbohydrate metabolic process"/>
    <property type="evidence" value="ECO:0007669"/>
    <property type="project" value="InterPro"/>
</dbReference>
<dbReference type="InterPro" id="IPR006837">
    <property type="entry name" value="Divergent_DAC"/>
</dbReference>
<dbReference type="EMBL" id="JACRAF010000042">
    <property type="protein sequence ID" value="MBI4923057.1"/>
    <property type="molecule type" value="Genomic_DNA"/>
</dbReference>
<dbReference type="PANTHER" id="PTHR30105:SF2">
    <property type="entry name" value="DIVERGENT POLYSACCHARIDE DEACETYLASE SUPERFAMILY"/>
    <property type="match status" value="1"/>
</dbReference>
<keyword evidence="1" id="KW-1133">Transmembrane helix</keyword>
<reference evidence="2" key="1">
    <citation type="submission" date="2020-07" db="EMBL/GenBank/DDBJ databases">
        <title>Huge and variable diversity of episymbiotic CPR bacteria and DPANN archaea in groundwater ecosystems.</title>
        <authorList>
            <person name="He C.Y."/>
            <person name="Keren R."/>
            <person name="Whittaker M."/>
            <person name="Farag I.F."/>
            <person name="Doudna J."/>
            <person name="Cate J.H.D."/>
            <person name="Banfield J.F."/>
        </authorList>
    </citation>
    <scope>NUCLEOTIDE SEQUENCE</scope>
    <source>
        <strain evidence="2">NC_groundwater_1586_Pr3_B-0.1um_66_15</strain>
    </source>
</reference>